<name>A0A8J8NFP2_HALGN</name>
<dbReference type="Proteomes" id="UP000785679">
    <property type="component" value="Unassembled WGS sequence"/>
</dbReference>
<keyword evidence="2" id="KW-1185">Reference proteome</keyword>
<proteinExistence type="predicted"/>
<accession>A0A8J8NFP2</accession>
<evidence type="ECO:0000313" key="1">
    <source>
        <dbReference type="EMBL" id="TNV74183.1"/>
    </source>
</evidence>
<dbReference type="EMBL" id="RRYP01017337">
    <property type="protein sequence ID" value="TNV74183.1"/>
    <property type="molecule type" value="Genomic_DNA"/>
</dbReference>
<comment type="caution">
    <text evidence="1">The sequence shown here is derived from an EMBL/GenBank/DDBJ whole genome shotgun (WGS) entry which is preliminary data.</text>
</comment>
<dbReference type="AlphaFoldDB" id="A0A8J8NFP2"/>
<evidence type="ECO:0000313" key="2">
    <source>
        <dbReference type="Proteomes" id="UP000785679"/>
    </source>
</evidence>
<sequence>MSCSNMGARRFRILQSVQAMSPSHSQMSMLGTKWLKRACEGEWASGFRSSKQLPKANLKIGEGECRWWEVSAGMQQARVRKGSSVQINKSIFFNNIRQSTTAALLLFLVLGVSSARRVALQHQTLSTVAFIFILLWLQLRHAQVLVFLSELIQFRLIIQIQVLSECHKQLDNVEPSLGTRLKQIVKSLLFLQSQSFGVRHLPNIIPKIYTVAHQVDHHILLIPIVLDLLQPPPDIFKCVPLAHVVHNNRSMRVLIEQLCYTAELLLAGGVPYLQFDNGA</sequence>
<gene>
    <name evidence="1" type="ORF">FGO68_gene4653</name>
</gene>
<protein>
    <submittedName>
        <fullName evidence="1">Uncharacterized protein</fullName>
    </submittedName>
</protein>
<reference evidence="1" key="1">
    <citation type="submission" date="2019-06" db="EMBL/GenBank/DDBJ databases">
        <authorList>
            <person name="Zheng W."/>
        </authorList>
    </citation>
    <scope>NUCLEOTIDE SEQUENCE</scope>
    <source>
        <strain evidence="1">QDHG01</strain>
    </source>
</reference>
<organism evidence="1 2">
    <name type="scientific">Halteria grandinella</name>
    <dbReference type="NCBI Taxonomy" id="5974"/>
    <lineage>
        <taxon>Eukaryota</taxon>
        <taxon>Sar</taxon>
        <taxon>Alveolata</taxon>
        <taxon>Ciliophora</taxon>
        <taxon>Intramacronucleata</taxon>
        <taxon>Spirotrichea</taxon>
        <taxon>Stichotrichia</taxon>
        <taxon>Sporadotrichida</taxon>
        <taxon>Halteriidae</taxon>
        <taxon>Halteria</taxon>
    </lineage>
</organism>